<dbReference type="PANTHER" id="PTHR11361:SF21">
    <property type="entry name" value="MUTS PROTEIN HOMOLOG 4"/>
    <property type="match status" value="1"/>
</dbReference>
<dbReference type="AlphaFoldDB" id="A0A9P8FLT0"/>
<name>A0A9P8FLT0_AURME</name>
<dbReference type="GO" id="GO:0005634">
    <property type="term" value="C:nucleus"/>
    <property type="evidence" value="ECO:0007669"/>
    <property type="project" value="TreeGrafter"/>
</dbReference>
<feature type="region of interest" description="Disordered" evidence="8">
    <location>
        <begin position="1131"/>
        <end position="1163"/>
    </location>
</feature>
<dbReference type="SMART" id="SM00533">
    <property type="entry name" value="MUTSd"/>
    <property type="match status" value="1"/>
</dbReference>
<accession>A0A9P8FLT0</accession>
<dbReference type="GO" id="GO:0050163">
    <property type="term" value="F:oxaloacetate tautomerase activity"/>
    <property type="evidence" value="ECO:0007669"/>
    <property type="project" value="UniProtKB-ARBA"/>
</dbReference>
<evidence type="ECO:0000256" key="4">
    <source>
        <dbReference type="ARBA" id="ARBA00022741"/>
    </source>
</evidence>
<dbReference type="Gene3D" id="3.90.850.10">
    <property type="entry name" value="Fumarylacetoacetase-like, C-terminal domain"/>
    <property type="match status" value="1"/>
</dbReference>
<keyword evidence="6" id="KW-0238">DNA-binding</keyword>
<keyword evidence="5" id="KW-0067">ATP-binding</keyword>
<dbReference type="GO" id="GO:0007131">
    <property type="term" value="P:reciprocal meiotic recombination"/>
    <property type="evidence" value="ECO:0007669"/>
    <property type="project" value="TreeGrafter"/>
</dbReference>
<dbReference type="Pfam" id="PF01557">
    <property type="entry name" value="FAA_hydrolase"/>
    <property type="match status" value="1"/>
</dbReference>
<dbReference type="GO" id="GO:0006298">
    <property type="term" value="P:mismatch repair"/>
    <property type="evidence" value="ECO:0007669"/>
    <property type="project" value="InterPro"/>
</dbReference>
<dbReference type="PANTHER" id="PTHR11361">
    <property type="entry name" value="DNA MISMATCH REPAIR PROTEIN MUTS FAMILY MEMBER"/>
    <property type="match status" value="1"/>
</dbReference>
<dbReference type="EMBL" id="JAHFXS010001533">
    <property type="protein sequence ID" value="KAG9976957.1"/>
    <property type="molecule type" value="Genomic_DNA"/>
</dbReference>
<dbReference type="Pfam" id="PF05190">
    <property type="entry name" value="MutS_IV"/>
    <property type="match status" value="1"/>
</dbReference>
<keyword evidence="3" id="KW-0479">Metal-binding</keyword>
<dbReference type="Gene3D" id="1.10.1420.10">
    <property type="match status" value="2"/>
</dbReference>
<gene>
    <name evidence="10" type="ORF">KCU98_g10378</name>
</gene>
<dbReference type="Pfam" id="PF00488">
    <property type="entry name" value="MutS_V"/>
    <property type="match status" value="1"/>
</dbReference>
<dbReference type="GO" id="GO:0046872">
    <property type="term" value="F:metal ion binding"/>
    <property type="evidence" value="ECO:0007669"/>
    <property type="project" value="UniProtKB-KW"/>
</dbReference>
<dbReference type="GO" id="GO:0140664">
    <property type="term" value="F:ATP-dependent DNA damage sensor activity"/>
    <property type="evidence" value="ECO:0007669"/>
    <property type="project" value="InterPro"/>
</dbReference>
<dbReference type="InterPro" id="IPR036187">
    <property type="entry name" value="DNA_mismatch_repair_MutS_sf"/>
</dbReference>
<dbReference type="InterPro" id="IPR000432">
    <property type="entry name" value="DNA_mismatch_repair_MutS_C"/>
</dbReference>
<keyword evidence="4" id="KW-0547">Nucleotide-binding</keyword>
<sequence>MSSFSRLIRFLAKDGKTYYGDALVPSGGGASDMTRVAQAKVIQGTPWGQHQVTERVVDVQKLLAPLAREDIRTVRCLGLNYEQHAIESNMPIPKYPVLFYKPVTAVTGPFDKIPVCAAAQEGEGLDYECELVAVIGKEGSNISEAQALSYVAGYAVGNDVSHRDWQLKRGGGQWGLGKGFDAWAPIGPAIVSTKLIADPQNLRIMTKVNGKTVQDSNTRDMIFGVAKTISILSQGTTLLPGDLIFTGTPQGVGMGRKPQVWLKDGDVVEVSLEGVGSCINKVEFEKIKARLRLHPPASPAPASSSNAGYSQYSSYEYSTRPRTAISTIGVESQQIICAVSESRGIAPIVGLAFINLNMGEAVLSQIPDSQSYVRTLHKLAVFSPSKILILDTAAKTKSKLFCLIEENLDDLNSNLILLDRRYWDETTGIEFIEQFGFIQDVDSIKMSVDGNYFSVCCFAAAMKFIELALNKTFPPHSLRIRYEASEGSMMIDLSTIRSLELIQNLQNQKSRDCLFGILNETLTPMGSRLLRSNVLQPLTDQQTLETRYDALQELSTKEDMFFATRAALKTILDAEKILTQLIIIPTKPSLQSTEQSINHVIMLKQFVASIQPVYEALTGSKSVMLKEIRRNCTPSSIDPIKELIDEFVNEDITYAKQPLELRNQRTYAVKSGVNGLLDVARQTYKEANMDVYELVDELQETHKLQLDLKYDSARQYYLRLNASEIEDRNLPPVFINVIRKNNKVECSTLDLRKRSQKISDSHTEVLLMSDKAIQGLISEIRVYMSVLFKVSESIAMLDVLSSFAHIVTLHDYTRPRITQTLGIKAGRHPIREEVQNTPFIPNDVFATQQSRFQIITGCNMSGKSTYIRSIALLSVMAQIGCFVPAEFASFPIIKQLFARISIDDNIEANVSTFASEMRETAFILRNIDKNSLVIIDELGRGTSPRDGLAIALAIAEALVESRALVWFATHFRDLAKILAERNGVVNKHLAVDMSEADKMAMLYRLTDGVVSEQHYGLQLAKVMPLPPDVIEYATQVAEKLHAQVERRKKASKAVIVGRKRKLILGLREELTHACSGAMEGPVLQSWLQELQREFGTRMTAIEREADEADLESLAMDVDDVDMADFESVTNDAASVRSRNGHEEMSSQGANSTIEDDSNIMDRY</sequence>
<feature type="non-terminal residue" evidence="10">
    <location>
        <position position="1163"/>
    </location>
</feature>
<protein>
    <recommendedName>
        <fullName evidence="9">DNA mismatch repair proteins mutS family domain-containing protein</fullName>
    </recommendedName>
</protein>
<keyword evidence="7" id="KW-0469">Meiosis</keyword>
<dbReference type="Gene3D" id="3.30.420.110">
    <property type="entry name" value="MutS, connector domain"/>
    <property type="match status" value="1"/>
</dbReference>
<evidence type="ECO:0000256" key="2">
    <source>
        <dbReference type="ARBA" id="ARBA00010211"/>
    </source>
</evidence>
<dbReference type="InterPro" id="IPR011234">
    <property type="entry name" value="Fumarylacetoacetase-like_C"/>
</dbReference>
<reference evidence="10" key="1">
    <citation type="journal article" date="2021" name="J Fungi (Basel)">
        <title>Virulence traits and population genomics of the black yeast Aureobasidium melanogenum.</title>
        <authorList>
            <person name="Cernosa A."/>
            <person name="Sun X."/>
            <person name="Gostincar C."/>
            <person name="Fang C."/>
            <person name="Gunde-Cimerman N."/>
            <person name="Song Z."/>
        </authorList>
    </citation>
    <scope>NUCLEOTIDE SEQUENCE</scope>
    <source>
        <strain evidence="10">EXF-9298</strain>
    </source>
</reference>
<feature type="compositionally biased region" description="Acidic residues" evidence="8">
    <location>
        <begin position="1153"/>
        <end position="1163"/>
    </location>
</feature>
<dbReference type="FunFam" id="1.10.1420.10:FF:000013">
    <property type="entry name" value="mutS protein homolog 4"/>
    <property type="match status" value="1"/>
</dbReference>
<dbReference type="GO" id="GO:0005524">
    <property type="term" value="F:ATP binding"/>
    <property type="evidence" value="ECO:0007669"/>
    <property type="project" value="UniProtKB-KW"/>
</dbReference>
<dbReference type="GO" id="GO:0006107">
    <property type="term" value="P:oxaloacetate metabolic process"/>
    <property type="evidence" value="ECO:0007669"/>
    <property type="project" value="UniProtKB-ARBA"/>
</dbReference>
<evidence type="ECO:0000256" key="7">
    <source>
        <dbReference type="ARBA" id="ARBA00023254"/>
    </source>
</evidence>
<dbReference type="InterPro" id="IPR007696">
    <property type="entry name" value="DNA_mismatch_repair_MutS_core"/>
</dbReference>
<proteinExistence type="inferred from homology"/>
<evidence type="ECO:0000313" key="10">
    <source>
        <dbReference type="EMBL" id="KAG9976957.1"/>
    </source>
</evidence>
<dbReference type="Pfam" id="PF05192">
    <property type="entry name" value="MutS_III"/>
    <property type="match status" value="1"/>
</dbReference>
<dbReference type="PROSITE" id="PS00486">
    <property type="entry name" value="DNA_MISMATCH_REPAIR_2"/>
    <property type="match status" value="1"/>
</dbReference>
<dbReference type="FunFam" id="3.40.50.300:FF:002054">
    <property type="entry name" value="DNA mismatch repair protein MSH4"/>
    <property type="match status" value="1"/>
</dbReference>
<dbReference type="Proteomes" id="UP000729357">
    <property type="component" value="Unassembled WGS sequence"/>
</dbReference>
<dbReference type="InterPro" id="IPR027417">
    <property type="entry name" value="P-loop_NTPase"/>
</dbReference>
<evidence type="ECO:0000259" key="9">
    <source>
        <dbReference type="PROSITE" id="PS00486"/>
    </source>
</evidence>
<evidence type="ECO:0000256" key="6">
    <source>
        <dbReference type="ARBA" id="ARBA00023125"/>
    </source>
</evidence>
<organism evidence="10 11">
    <name type="scientific">Aureobasidium melanogenum</name>
    <name type="common">Aureobasidium pullulans var. melanogenum</name>
    <dbReference type="NCBI Taxonomy" id="46634"/>
    <lineage>
        <taxon>Eukaryota</taxon>
        <taxon>Fungi</taxon>
        <taxon>Dikarya</taxon>
        <taxon>Ascomycota</taxon>
        <taxon>Pezizomycotina</taxon>
        <taxon>Dothideomycetes</taxon>
        <taxon>Dothideomycetidae</taxon>
        <taxon>Dothideales</taxon>
        <taxon>Saccotheciaceae</taxon>
        <taxon>Aureobasidium</taxon>
    </lineage>
</organism>
<feature type="domain" description="DNA mismatch repair proteins mutS family" evidence="9">
    <location>
        <begin position="931"/>
        <end position="947"/>
    </location>
</feature>
<dbReference type="InterPro" id="IPR036678">
    <property type="entry name" value="MutS_con_dom_sf"/>
</dbReference>
<comment type="similarity">
    <text evidence="2">Belongs to the FAH family.</text>
</comment>
<dbReference type="Gene3D" id="3.40.50.300">
    <property type="entry name" value="P-loop containing nucleotide triphosphate hydrolases"/>
    <property type="match status" value="1"/>
</dbReference>
<dbReference type="InterPro" id="IPR036663">
    <property type="entry name" value="Fumarylacetoacetase_C_sf"/>
</dbReference>
<evidence type="ECO:0000256" key="1">
    <source>
        <dbReference type="ARBA" id="ARBA00006271"/>
    </source>
</evidence>
<dbReference type="SUPFAM" id="SSF56529">
    <property type="entry name" value="FAH"/>
    <property type="match status" value="1"/>
</dbReference>
<evidence type="ECO:0000256" key="5">
    <source>
        <dbReference type="ARBA" id="ARBA00022840"/>
    </source>
</evidence>
<evidence type="ECO:0000256" key="8">
    <source>
        <dbReference type="SAM" id="MobiDB-lite"/>
    </source>
</evidence>
<dbReference type="InterPro" id="IPR045076">
    <property type="entry name" value="MutS"/>
</dbReference>
<dbReference type="GO" id="GO:0030983">
    <property type="term" value="F:mismatched DNA binding"/>
    <property type="evidence" value="ECO:0007669"/>
    <property type="project" value="InterPro"/>
</dbReference>
<comment type="similarity">
    <text evidence="1">Belongs to the DNA mismatch repair MutS family.</text>
</comment>
<dbReference type="SUPFAM" id="SSF48334">
    <property type="entry name" value="DNA repair protein MutS, domain III"/>
    <property type="match status" value="1"/>
</dbReference>
<dbReference type="SUPFAM" id="SSF52540">
    <property type="entry name" value="P-loop containing nucleoside triphosphate hydrolases"/>
    <property type="match status" value="1"/>
</dbReference>
<dbReference type="InterPro" id="IPR007861">
    <property type="entry name" value="DNA_mismatch_repair_MutS_clamp"/>
</dbReference>
<dbReference type="SMART" id="SM00534">
    <property type="entry name" value="MUTSac"/>
    <property type="match status" value="1"/>
</dbReference>
<reference evidence="10" key="2">
    <citation type="submission" date="2021-08" db="EMBL/GenBank/DDBJ databases">
        <authorList>
            <person name="Gostincar C."/>
            <person name="Sun X."/>
            <person name="Song Z."/>
            <person name="Gunde-Cimerman N."/>
        </authorList>
    </citation>
    <scope>NUCLEOTIDE SEQUENCE</scope>
    <source>
        <strain evidence="10">EXF-9298</strain>
    </source>
</reference>
<dbReference type="SUPFAM" id="SSF53150">
    <property type="entry name" value="DNA repair protein MutS, domain II"/>
    <property type="match status" value="1"/>
</dbReference>
<evidence type="ECO:0000313" key="11">
    <source>
        <dbReference type="Proteomes" id="UP000729357"/>
    </source>
</evidence>
<keyword evidence="11" id="KW-1185">Reference proteome</keyword>
<dbReference type="FunFam" id="3.90.850.10:FF:000002">
    <property type="entry name" value="2-hydroxyhepta-2,4-diene-1,7-dioate isomerase"/>
    <property type="match status" value="1"/>
</dbReference>
<evidence type="ECO:0000256" key="3">
    <source>
        <dbReference type="ARBA" id="ARBA00022723"/>
    </source>
</evidence>
<comment type="caution">
    <text evidence="10">The sequence shown here is derived from an EMBL/GenBank/DDBJ whole genome shotgun (WGS) entry which is preliminary data.</text>
</comment>